<comment type="caution">
    <text evidence="3">The sequence shown here is derived from an EMBL/GenBank/DDBJ whole genome shotgun (WGS) entry which is preliminary data.</text>
</comment>
<gene>
    <name evidence="3" type="ORF">BABA_18157</name>
</gene>
<protein>
    <submittedName>
        <fullName evidence="3">Competence protein CoiA-like family</fullName>
    </submittedName>
</protein>
<reference evidence="3 4" key="1">
    <citation type="journal article" date="2012" name="Front. Microbiol.">
        <title>Redundancy and modularity in membrane-associated dissimilatory nitrate reduction in Bacillus.</title>
        <authorList>
            <person name="Heylen K."/>
            <person name="Keltjens J."/>
        </authorList>
    </citation>
    <scope>NUCLEOTIDE SEQUENCE [LARGE SCALE GENOMIC DNA]</scope>
    <source>
        <strain evidence="4">LMG 21833T</strain>
    </source>
</reference>
<feature type="domain" description="Competence protein CoiA-like N-terminal" evidence="2">
    <location>
        <begin position="24"/>
        <end position="68"/>
    </location>
</feature>
<dbReference type="Proteomes" id="UP000006316">
    <property type="component" value="Unassembled WGS sequence"/>
</dbReference>
<dbReference type="AlphaFoldDB" id="K6DYJ0"/>
<dbReference type="STRING" id="1117379.BABA_18157"/>
<sequence length="432" mass="51460">MREALHVIDNEMTSLPDSATREEVDNLKKLAEKGLFQCPYCKAKLIVKFGEERGQYFSHQHSEACEISKKIDQAEKRYRKQLARETTNHHAMLAILHNELANQAKMNSMIQLDYGYKAKPELKEYPDIWMKIGEKEYGLSIVTSVTSSMDSKLANQITKRQQYFLEHGMEPIWFIEKEEQSIETSKNALVLWDAELSISSKTVEDNRWDAMLTELVKDRYFFSYYNYPVSMNPPTVDVRSLYYIYSNEDRTVVKVMRFLKERVVKPYRAFLLNEGYEIPFADALVVKKEILLSQPKVEEENRKEFIKKFQLLQIQFQEQQRVLDEQRKFEERQREKLRQEMIEQEQEREKQLLQQMLEQKQQTRNQTAINLSYGELKTLLRERIHLTQKEQMELWTRFMPQLGFGNSSRVWELVVENNCQSFNDLRIILLAN</sequence>
<accession>K6DYJ0</accession>
<keyword evidence="1" id="KW-0175">Coiled coil</keyword>
<dbReference type="OrthoDB" id="3784230at2"/>
<dbReference type="PATRIC" id="fig|1117379.3.peg.3761"/>
<evidence type="ECO:0000259" key="2">
    <source>
        <dbReference type="Pfam" id="PF25164"/>
    </source>
</evidence>
<name>K6DYJ0_9BACI</name>
<dbReference type="InterPro" id="IPR057253">
    <property type="entry name" value="CoiA-like_N"/>
</dbReference>
<organism evidence="3 4">
    <name type="scientific">Neobacillus bataviensis LMG 21833</name>
    <dbReference type="NCBI Taxonomy" id="1117379"/>
    <lineage>
        <taxon>Bacteria</taxon>
        <taxon>Bacillati</taxon>
        <taxon>Bacillota</taxon>
        <taxon>Bacilli</taxon>
        <taxon>Bacillales</taxon>
        <taxon>Bacillaceae</taxon>
        <taxon>Neobacillus</taxon>
    </lineage>
</organism>
<dbReference type="Pfam" id="PF25164">
    <property type="entry name" value="CoiA_N"/>
    <property type="match status" value="1"/>
</dbReference>
<dbReference type="RefSeq" id="WP_007086625.1">
    <property type="nucleotide sequence ID" value="NZ_AJLS01000124.1"/>
</dbReference>
<proteinExistence type="predicted"/>
<feature type="coiled-coil region" evidence="1">
    <location>
        <begin position="320"/>
        <end position="366"/>
    </location>
</feature>
<evidence type="ECO:0000313" key="4">
    <source>
        <dbReference type="Proteomes" id="UP000006316"/>
    </source>
</evidence>
<evidence type="ECO:0000256" key="1">
    <source>
        <dbReference type="SAM" id="Coils"/>
    </source>
</evidence>
<dbReference type="EMBL" id="AJLS01000124">
    <property type="protein sequence ID" value="EKN65946.1"/>
    <property type="molecule type" value="Genomic_DNA"/>
</dbReference>
<dbReference type="eggNOG" id="COG4469">
    <property type="taxonomic scope" value="Bacteria"/>
</dbReference>
<keyword evidence="4" id="KW-1185">Reference proteome</keyword>
<evidence type="ECO:0000313" key="3">
    <source>
        <dbReference type="EMBL" id="EKN65946.1"/>
    </source>
</evidence>